<feature type="active site" description="Nucleophile" evidence="3">
    <location>
        <position position="370"/>
    </location>
</feature>
<dbReference type="Proteomes" id="UP000614811">
    <property type="component" value="Unassembled WGS sequence"/>
</dbReference>
<feature type="binding site" evidence="3">
    <location>
        <position position="110"/>
    </location>
    <ligand>
        <name>substrate</name>
    </ligand>
</feature>
<dbReference type="GO" id="GO:0019544">
    <property type="term" value="P:L-arginine catabolic process to L-glutamate"/>
    <property type="evidence" value="ECO:0007669"/>
    <property type="project" value="UniProtKB-UniRule"/>
</dbReference>
<evidence type="ECO:0000256" key="3">
    <source>
        <dbReference type="HAMAP-Rule" id="MF_01172"/>
    </source>
</evidence>
<comment type="pathway">
    <text evidence="3">Amino-acid degradation; L-arginine degradation via AST pathway; L-glutamate and succinate from L-arginine: step 2/5.</text>
</comment>
<name>A0A918VG66_9GAMM</name>
<dbReference type="HAMAP" id="MF_01172">
    <property type="entry name" value="AstB"/>
    <property type="match status" value="1"/>
</dbReference>
<dbReference type="GO" id="GO:0019545">
    <property type="term" value="P:L-arginine catabolic process to succinate"/>
    <property type="evidence" value="ECO:0007669"/>
    <property type="project" value="UniProtKB-UniRule"/>
</dbReference>
<keyword evidence="2 3" id="KW-0378">Hydrolase</keyword>
<comment type="similarity">
    <text evidence="3">Belongs to the succinylarginine dihydrolase family.</text>
</comment>
<proteinExistence type="inferred from homology"/>
<dbReference type="NCBIfam" id="NF009789">
    <property type="entry name" value="PRK13281.1"/>
    <property type="match status" value="1"/>
</dbReference>
<feature type="binding site" evidence="3">
    <location>
        <begin position="19"/>
        <end position="28"/>
    </location>
    <ligand>
        <name>substrate</name>
    </ligand>
</feature>
<feature type="active site" evidence="3">
    <location>
        <position position="250"/>
    </location>
</feature>
<dbReference type="EC" id="3.5.3.23" evidence="3 4"/>
<feature type="active site" evidence="3">
    <location>
        <position position="174"/>
    </location>
</feature>
<comment type="subunit">
    <text evidence="3">Homodimer.</text>
</comment>
<evidence type="ECO:0000313" key="6">
    <source>
        <dbReference type="Proteomes" id="UP000614811"/>
    </source>
</evidence>
<feature type="binding site" evidence="3">
    <location>
        <position position="252"/>
    </location>
    <ligand>
        <name>substrate</name>
    </ligand>
</feature>
<dbReference type="PANTHER" id="PTHR30420">
    <property type="entry name" value="N-SUCCINYLARGININE DIHYDROLASE"/>
    <property type="match status" value="1"/>
</dbReference>
<evidence type="ECO:0000313" key="5">
    <source>
        <dbReference type="EMBL" id="GGZ98591.1"/>
    </source>
</evidence>
<comment type="catalytic activity">
    <reaction evidence="3">
        <text>N(2)-succinyl-L-arginine + 2 H2O + 2 H(+) = N(2)-succinyl-L-ornithine + 2 NH4(+) + CO2</text>
        <dbReference type="Rhea" id="RHEA:19533"/>
        <dbReference type="ChEBI" id="CHEBI:15377"/>
        <dbReference type="ChEBI" id="CHEBI:15378"/>
        <dbReference type="ChEBI" id="CHEBI:16526"/>
        <dbReference type="ChEBI" id="CHEBI:28938"/>
        <dbReference type="ChEBI" id="CHEBI:58241"/>
        <dbReference type="ChEBI" id="CHEBI:58514"/>
        <dbReference type="EC" id="3.5.3.23"/>
    </reaction>
</comment>
<feature type="binding site" evidence="3">
    <location>
        <position position="364"/>
    </location>
    <ligand>
        <name>substrate</name>
    </ligand>
</feature>
<reference evidence="5" key="1">
    <citation type="journal article" date="2014" name="Int. J. Syst. Evol. Microbiol.">
        <title>Complete genome sequence of Corynebacterium casei LMG S-19264T (=DSM 44701T), isolated from a smear-ripened cheese.</title>
        <authorList>
            <consortium name="US DOE Joint Genome Institute (JGI-PGF)"/>
            <person name="Walter F."/>
            <person name="Albersmeier A."/>
            <person name="Kalinowski J."/>
            <person name="Ruckert C."/>
        </authorList>
    </citation>
    <scope>NUCLEOTIDE SEQUENCE</scope>
    <source>
        <strain evidence="5">KCTC 12711</strain>
    </source>
</reference>
<dbReference type="SUPFAM" id="SSF55909">
    <property type="entry name" value="Pentein"/>
    <property type="match status" value="1"/>
</dbReference>
<dbReference type="EMBL" id="BMXA01000001">
    <property type="protein sequence ID" value="GGZ98591.1"/>
    <property type="molecule type" value="Genomic_DNA"/>
</dbReference>
<dbReference type="InterPro" id="IPR037031">
    <property type="entry name" value="AstB_sf"/>
</dbReference>
<comment type="function">
    <text evidence="3">Catalyzes the hydrolysis of N(2)-succinylarginine into N(2)-succinylornithine, ammonia and CO(2).</text>
</comment>
<dbReference type="NCBIfam" id="TIGR03241">
    <property type="entry name" value="arg_catab_astB"/>
    <property type="match status" value="1"/>
</dbReference>
<dbReference type="RefSeq" id="WP_189398320.1">
    <property type="nucleotide sequence ID" value="NZ_BMXA01000001.1"/>
</dbReference>
<accession>A0A918VG66</accession>
<keyword evidence="1 3" id="KW-0056">Arginine metabolism</keyword>
<dbReference type="GO" id="GO:0009015">
    <property type="term" value="F:N-succinylarginine dihydrolase activity"/>
    <property type="evidence" value="ECO:0007669"/>
    <property type="project" value="UniProtKB-UniRule"/>
</dbReference>
<sequence>MNSYEVNFDGLIGPTHNYGGLSHGNVASKSNALKIAYPKQAALQGLQKMQQLRSLGLQQGVLLPQQRPHLPTLRRLGFTGSDTKVIEQASNLAPELLASCYSASSMWTANACTVSPSADSADQRVHFTPANLSSMFHRSIEHECTGKLLQAIFNNEQHFVHHPALPAGSHFGDEGAANHNRFAVDYGAPGVQLFVYGRYAFRENTLAPARFPSRQTFEASRAISQLHHLDPGRVVYAQQNPQIIDAGAFHNDVVSVSNLDTFFMHEEAFVDKQVMQESLQRQFGESPLHFIEVPTDAVSLESAVKSYLFNSQLVKLPDQQGMVLILPQESRENDAVYAYLQTLQESHTPIQKLIFVDVRQSMQNGGGPACLRLRVALNEAELAAVNPRFLLNDALFDTLSDWVNRHYRDELRPDDLRDPSLAQESFSALDELTQIFDLGAFYEFQR</sequence>
<evidence type="ECO:0000256" key="4">
    <source>
        <dbReference type="NCBIfam" id="TIGR03241"/>
    </source>
</evidence>
<dbReference type="Pfam" id="PF04996">
    <property type="entry name" value="AstB"/>
    <property type="match status" value="1"/>
</dbReference>
<reference evidence="5" key="2">
    <citation type="submission" date="2020-09" db="EMBL/GenBank/DDBJ databases">
        <authorList>
            <person name="Sun Q."/>
            <person name="Kim S."/>
        </authorList>
    </citation>
    <scope>NUCLEOTIDE SEQUENCE</scope>
    <source>
        <strain evidence="5">KCTC 12711</strain>
    </source>
</reference>
<evidence type="ECO:0000256" key="2">
    <source>
        <dbReference type="ARBA" id="ARBA00022801"/>
    </source>
</evidence>
<dbReference type="AlphaFoldDB" id="A0A918VG66"/>
<comment type="caution">
    <text evidence="5">The sequence shown here is derived from an EMBL/GenBank/DDBJ whole genome shotgun (WGS) entry which is preliminary data.</text>
</comment>
<feature type="binding site" evidence="3">
    <location>
        <position position="214"/>
    </location>
    <ligand>
        <name>substrate</name>
    </ligand>
</feature>
<keyword evidence="6" id="KW-1185">Reference proteome</keyword>
<gene>
    <name evidence="3 5" type="primary">astB</name>
    <name evidence="5" type="ORF">GCM10008090_03880</name>
</gene>
<dbReference type="Gene3D" id="3.75.10.20">
    <property type="entry name" value="Succinylarginine dihydrolase"/>
    <property type="match status" value="1"/>
</dbReference>
<dbReference type="InterPro" id="IPR007079">
    <property type="entry name" value="SuccinylArg_d-Hdrlase_AstB"/>
</dbReference>
<evidence type="ECO:0000256" key="1">
    <source>
        <dbReference type="ARBA" id="ARBA00022503"/>
    </source>
</evidence>
<feature type="binding site" evidence="3">
    <location>
        <begin position="137"/>
        <end position="138"/>
    </location>
    <ligand>
        <name>substrate</name>
    </ligand>
</feature>
<protein>
    <recommendedName>
        <fullName evidence="3 4">N-succinylarginine dihydrolase</fullName>
        <ecNumber evidence="3 4">3.5.3.23</ecNumber>
    </recommendedName>
</protein>
<dbReference type="PANTHER" id="PTHR30420:SF2">
    <property type="entry name" value="N-SUCCINYLARGININE DIHYDROLASE"/>
    <property type="match status" value="1"/>
</dbReference>
<organism evidence="5 6">
    <name type="scientific">Arenicella chitinivorans</name>
    <dbReference type="NCBI Taxonomy" id="1329800"/>
    <lineage>
        <taxon>Bacteria</taxon>
        <taxon>Pseudomonadati</taxon>
        <taxon>Pseudomonadota</taxon>
        <taxon>Gammaproteobacteria</taxon>
        <taxon>Arenicellales</taxon>
        <taxon>Arenicellaceae</taxon>
        <taxon>Arenicella</taxon>
    </lineage>
</organism>